<protein>
    <submittedName>
        <fullName evidence="2">Uncharacterized protein</fullName>
    </submittedName>
</protein>
<evidence type="ECO:0000256" key="1">
    <source>
        <dbReference type="SAM" id="MobiDB-lite"/>
    </source>
</evidence>
<gene>
    <name evidence="2" type="ORF">CA3LBN_003564</name>
</gene>
<organism evidence="2 3">
    <name type="scientific">Candidozyma haemuli</name>
    <dbReference type="NCBI Taxonomy" id="45357"/>
    <lineage>
        <taxon>Eukaryota</taxon>
        <taxon>Fungi</taxon>
        <taxon>Dikarya</taxon>
        <taxon>Ascomycota</taxon>
        <taxon>Saccharomycotina</taxon>
        <taxon>Pichiomycetes</taxon>
        <taxon>Metschnikowiaceae</taxon>
        <taxon>Candidozyma</taxon>
    </lineage>
</organism>
<accession>A0ABX8I7J8</accession>
<evidence type="ECO:0000313" key="2">
    <source>
        <dbReference type="EMBL" id="QWU89241.1"/>
    </source>
</evidence>
<evidence type="ECO:0000313" key="3">
    <source>
        <dbReference type="Proteomes" id="UP000825434"/>
    </source>
</evidence>
<sequence>MTETQQSMKVAPRYSSTRSTSSNLIIDTEEKAKEIKEKCLFVFVESYHRLAEQVTCVLVAHLEQLNATIKVAEPGEKDIGGHLSRYKPKSSFNARYQDIWQGEKVSQLVG</sequence>
<dbReference type="EMBL" id="CP076664">
    <property type="protein sequence ID" value="QWU89241.1"/>
    <property type="molecule type" value="Genomic_DNA"/>
</dbReference>
<proteinExistence type="predicted"/>
<keyword evidence="3" id="KW-1185">Reference proteome</keyword>
<reference evidence="2 3" key="1">
    <citation type="submission" date="2021-06" db="EMBL/GenBank/DDBJ databases">
        <title>Candida outbreak in Lebanon.</title>
        <authorList>
            <person name="Finianos M."/>
        </authorList>
    </citation>
    <scope>NUCLEOTIDE SEQUENCE [LARGE SCALE GENOMIC DNA]</scope>
    <source>
        <strain evidence="2">CA3LBN</strain>
    </source>
</reference>
<dbReference type="Proteomes" id="UP000825434">
    <property type="component" value="Chromosome 4"/>
</dbReference>
<name>A0ABX8I7J8_9ASCO</name>
<feature type="region of interest" description="Disordered" evidence="1">
    <location>
        <begin position="1"/>
        <end position="21"/>
    </location>
</feature>